<dbReference type="InterPro" id="IPR020561">
    <property type="entry name" value="PRibGlycinamid_synth_ATP-grasp"/>
</dbReference>
<dbReference type="Gene3D" id="3.90.600.10">
    <property type="entry name" value="Phosphoribosylglycinamide synthetase, C-terminal domain"/>
    <property type="match status" value="1"/>
</dbReference>
<sequence length="454" mass="52001">MKILFVSNDLIAGHLSLLLHREGHDVHLFIEEKSARENFNNLVPKTNNWRQDLSWVGTDGLIIFDDVGYGAIQDKLREEGYTVFGGSELGEKLETDREFGQQIFKVSGLQIAELKNFFDIKSAISFIRKNPKRWVLKHNNHSFKSLTYTGHMDTGEDVVNVLESYNRNGLLKMNEITLQEYVDGIEMGVGRFFNGYDWVGPIEVNFEHTRLFPGDIGPVTSEMGTLAWYDNDEKNKLFTETLAKLKPFLVKANFRGDISVNCIVNQKGAFPLEATARLGSPIVHLQSEINSSPWGDLLFAVASGQKFNLKWKKGYGVVVTVALPPFPYNYKLDKNSSYNTDIHFSRKVTQTDLKHIHFEEVALRGAKEVQSQYYISDRRGYAMYVTGFGSTISQARQKAYKLLLNIKIPQMFYRHDIGAKFVKHDYLKLVKWGYLKHISKFVFSDQDSIIPIKR</sequence>
<reference evidence="9 10" key="1">
    <citation type="journal article" date="2016" name="Nat. Commun.">
        <title>Thousands of microbial genomes shed light on interconnected biogeochemical processes in an aquifer system.</title>
        <authorList>
            <person name="Anantharaman K."/>
            <person name="Brown C.T."/>
            <person name="Hug L.A."/>
            <person name="Sharon I."/>
            <person name="Castelle C.J."/>
            <person name="Probst A.J."/>
            <person name="Thomas B.C."/>
            <person name="Singh A."/>
            <person name="Wilkins M.J."/>
            <person name="Karaoz U."/>
            <person name="Brodie E.L."/>
            <person name="Williams K.H."/>
            <person name="Hubbard S.S."/>
            <person name="Banfield J.F."/>
        </authorList>
    </citation>
    <scope>NUCLEOTIDE SEQUENCE [LARGE SCALE GENOMIC DNA]</scope>
</reference>
<dbReference type="GO" id="GO:0004637">
    <property type="term" value="F:phosphoribosylamine-glycine ligase activity"/>
    <property type="evidence" value="ECO:0007669"/>
    <property type="project" value="InterPro"/>
</dbReference>
<dbReference type="STRING" id="1802439.A2589_00135"/>
<evidence type="ECO:0000256" key="2">
    <source>
        <dbReference type="ARBA" id="ARBA00022741"/>
    </source>
</evidence>
<comment type="similarity">
    <text evidence="5">Belongs to the GARS family.</text>
</comment>
<evidence type="ECO:0000256" key="3">
    <source>
        <dbReference type="ARBA" id="ARBA00022755"/>
    </source>
</evidence>
<gene>
    <name evidence="9" type="ORF">A2589_00135</name>
</gene>
<dbReference type="SUPFAM" id="SSF51246">
    <property type="entry name" value="Rudiment single hybrid motif"/>
    <property type="match status" value="1"/>
</dbReference>
<evidence type="ECO:0000256" key="1">
    <source>
        <dbReference type="ARBA" id="ARBA00022598"/>
    </source>
</evidence>
<keyword evidence="4" id="KW-0067">ATP-binding</keyword>
<dbReference type="Proteomes" id="UP000177838">
    <property type="component" value="Unassembled WGS sequence"/>
</dbReference>
<evidence type="ECO:0000256" key="4">
    <source>
        <dbReference type="ARBA" id="ARBA00022840"/>
    </source>
</evidence>
<organism evidence="9 10">
    <name type="scientific">Candidatus Vogelbacteria bacterium RIFOXYD1_FULL_46_19</name>
    <dbReference type="NCBI Taxonomy" id="1802439"/>
    <lineage>
        <taxon>Bacteria</taxon>
        <taxon>Candidatus Vogeliibacteriota</taxon>
    </lineage>
</organism>
<dbReference type="InterPro" id="IPR011054">
    <property type="entry name" value="Rudment_hybrid_motif"/>
</dbReference>
<evidence type="ECO:0000259" key="8">
    <source>
        <dbReference type="SMART" id="SM01210"/>
    </source>
</evidence>
<evidence type="ECO:0000256" key="6">
    <source>
        <dbReference type="ARBA" id="ARBA00042242"/>
    </source>
</evidence>
<dbReference type="AlphaFoldDB" id="A0A1G2QHH8"/>
<dbReference type="Pfam" id="PF02843">
    <property type="entry name" value="GARS_C"/>
    <property type="match status" value="1"/>
</dbReference>
<dbReference type="SUPFAM" id="SSF56059">
    <property type="entry name" value="Glutathione synthetase ATP-binding domain-like"/>
    <property type="match status" value="1"/>
</dbReference>
<name>A0A1G2QHH8_9BACT</name>
<dbReference type="EMBL" id="MHTK01000002">
    <property type="protein sequence ID" value="OHA60084.1"/>
    <property type="molecule type" value="Genomic_DNA"/>
</dbReference>
<dbReference type="PANTHER" id="PTHR43472">
    <property type="entry name" value="PHOSPHORIBOSYLAMINE--GLYCINE LIGASE"/>
    <property type="match status" value="1"/>
</dbReference>
<accession>A0A1G2QHH8</accession>
<feature type="domain" description="Phosphoribosylglycinamide synthetase C-domain" evidence="8">
    <location>
        <begin position="315"/>
        <end position="422"/>
    </location>
</feature>
<keyword evidence="2" id="KW-0547">Nucleotide-binding</keyword>
<dbReference type="GO" id="GO:0009113">
    <property type="term" value="P:purine nucleobase biosynthetic process"/>
    <property type="evidence" value="ECO:0007669"/>
    <property type="project" value="InterPro"/>
</dbReference>
<evidence type="ECO:0000256" key="5">
    <source>
        <dbReference type="ARBA" id="ARBA00038345"/>
    </source>
</evidence>
<dbReference type="PANTHER" id="PTHR43472:SF1">
    <property type="entry name" value="PHOSPHORIBOSYLAMINE--GLYCINE LIGASE, CHLOROPLASTIC"/>
    <property type="match status" value="1"/>
</dbReference>
<keyword evidence="1" id="KW-0436">Ligase</keyword>
<dbReference type="InterPro" id="IPR000115">
    <property type="entry name" value="PRibGlycinamide_synth"/>
</dbReference>
<dbReference type="Pfam" id="PF01071">
    <property type="entry name" value="GARS_A"/>
    <property type="match status" value="1"/>
</dbReference>
<evidence type="ECO:0000313" key="9">
    <source>
        <dbReference type="EMBL" id="OHA60084.1"/>
    </source>
</evidence>
<dbReference type="GO" id="GO:0005524">
    <property type="term" value="F:ATP binding"/>
    <property type="evidence" value="ECO:0007669"/>
    <property type="project" value="UniProtKB-KW"/>
</dbReference>
<protein>
    <recommendedName>
        <fullName evidence="6">Glycinamide ribonucleotide synthetase</fullName>
    </recommendedName>
    <alternativeName>
        <fullName evidence="7">Phosphoribosylglycinamide synthetase</fullName>
    </alternativeName>
</protein>
<dbReference type="SMART" id="SM01210">
    <property type="entry name" value="GARS_C"/>
    <property type="match status" value="1"/>
</dbReference>
<dbReference type="Gene3D" id="3.30.470.20">
    <property type="entry name" value="ATP-grasp fold, B domain"/>
    <property type="match status" value="1"/>
</dbReference>
<proteinExistence type="inferred from homology"/>
<evidence type="ECO:0000313" key="10">
    <source>
        <dbReference type="Proteomes" id="UP000177838"/>
    </source>
</evidence>
<dbReference type="GO" id="GO:0006164">
    <property type="term" value="P:purine nucleotide biosynthetic process"/>
    <property type="evidence" value="ECO:0007669"/>
    <property type="project" value="UniProtKB-KW"/>
</dbReference>
<comment type="caution">
    <text evidence="9">The sequence shown here is derived from an EMBL/GenBank/DDBJ whole genome shotgun (WGS) entry which is preliminary data.</text>
</comment>
<keyword evidence="3" id="KW-0658">Purine biosynthesis</keyword>
<dbReference type="InterPro" id="IPR020560">
    <property type="entry name" value="PRibGlycinamide_synth_C-dom"/>
</dbReference>
<evidence type="ECO:0000256" key="7">
    <source>
        <dbReference type="ARBA" id="ARBA00042864"/>
    </source>
</evidence>
<dbReference type="InterPro" id="IPR037123">
    <property type="entry name" value="PRibGlycinamide_synth_C_sf"/>
</dbReference>